<comment type="caution">
    <text evidence="1">The sequence shown here is derived from an EMBL/GenBank/DDBJ whole genome shotgun (WGS) entry which is preliminary data.</text>
</comment>
<evidence type="ECO:0000313" key="1">
    <source>
        <dbReference type="EMBL" id="RAG86440.1"/>
    </source>
</evidence>
<keyword evidence="1" id="KW-0723">Serine/threonine-protein kinase</keyword>
<keyword evidence="1" id="KW-0808">Transferase</keyword>
<keyword evidence="1" id="KW-0418">Kinase</keyword>
<evidence type="ECO:0000313" key="2">
    <source>
        <dbReference type="Proteomes" id="UP000248889"/>
    </source>
</evidence>
<accession>A0A2X0KI56</accession>
<dbReference type="SUPFAM" id="SSF53474">
    <property type="entry name" value="alpha/beta-Hydrolases"/>
    <property type="match status" value="1"/>
</dbReference>
<dbReference type="AlphaFoldDB" id="A0A2X0KI56"/>
<sequence>MTTIQGLTYLEVAFDEQGQLTSGGDELLAAAAGASAAAAPGACNVFFMTHGWNNSEDSARTLYQNMFRLLSGMLGTNLSSTIAVGVIWPARALSEDDPAVEQAASPTDDVLSLAKVFPQQQDDVAALGAALGAPQPAVAGAAGLYAQARALVTSPASPVPGYDEDAPLVRGPGAGLGLDLERLIEHVCGNSLDIVRVFTYYEMKNRAGVVGQQGLGPLVRELGAQVAGVRVHLMGHSFGARLVAHALVGLGDVENPQASPVKSVLFLQGAFSHFAFAPAITQAATPGEEGPLAGLTARVDGPLLSTFTSADRALGAWYPMATMIQHEDLALLDHPANRWGAMGHDGFQQANAVTALLAPQGSPYTFTPGTCYRLDANAVINADQSPFAGAHSDICHPEVLWAAASAAQTTA</sequence>
<dbReference type="GO" id="GO:0004674">
    <property type="term" value="F:protein serine/threonine kinase activity"/>
    <property type="evidence" value="ECO:0007669"/>
    <property type="project" value="UniProtKB-KW"/>
</dbReference>
<protein>
    <submittedName>
        <fullName evidence="1">Serine/threonine protein kinase</fullName>
    </submittedName>
</protein>
<organism evidence="1 2">
    <name type="scientific">Streptacidiphilus pinicola</name>
    <dbReference type="NCBI Taxonomy" id="2219663"/>
    <lineage>
        <taxon>Bacteria</taxon>
        <taxon>Bacillati</taxon>
        <taxon>Actinomycetota</taxon>
        <taxon>Actinomycetes</taxon>
        <taxon>Kitasatosporales</taxon>
        <taxon>Streptomycetaceae</taxon>
        <taxon>Streptacidiphilus</taxon>
    </lineage>
</organism>
<dbReference type="RefSeq" id="WP_111499853.1">
    <property type="nucleotide sequence ID" value="NZ_QKYN01000027.1"/>
</dbReference>
<keyword evidence="2" id="KW-1185">Reference proteome</keyword>
<dbReference type="OrthoDB" id="280053at2"/>
<dbReference type="InterPro" id="IPR029058">
    <property type="entry name" value="AB_hydrolase_fold"/>
</dbReference>
<dbReference type="Proteomes" id="UP000248889">
    <property type="component" value="Unassembled WGS sequence"/>
</dbReference>
<gene>
    <name evidence="1" type="ORF">DN069_06395</name>
</gene>
<reference evidence="1 2" key="1">
    <citation type="submission" date="2018-06" db="EMBL/GenBank/DDBJ databases">
        <title>Streptacidiphilus pinicola sp. nov., isolated from pine grove soil.</title>
        <authorList>
            <person name="Roh S.G."/>
            <person name="Park S."/>
            <person name="Kim M.-K."/>
            <person name="Yun B.-R."/>
            <person name="Park J."/>
            <person name="Kim M.J."/>
            <person name="Kim Y.S."/>
            <person name="Kim S.B."/>
        </authorList>
    </citation>
    <scope>NUCLEOTIDE SEQUENCE [LARGE SCALE GENOMIC DNA]</scope>
    <source>
        <strain evidence="1 2">MMS16-CNU450</strain>
    </source>
</reference>
<name>A0A2X0KI56_9ACTN</name>
<proteinExistence type="predicted"/>
<dbReference type="EMBL" id="QKYN01000027">
    <property type="protein sequence ID" value="RAG86440.1"/>
    <property type="molecule type" value="Genomic_DNA"/>
</dbReference>